<evidence type="ECO:0000256" key="1">
    <source>
        <dbReference type="ARBA" id="ARBA00006484"/>
    </source>
</evidence>
<protein>
    <recommendedName>
        <fullName evidence="6">Dehydrogenase/reductase SDR family member 11</fullName>
    </recommendedName>
</protein>
<comment type="caution">
    <text evidence="4">The sequence shown here is derived from an EMBL/GenBank/DDBJ whole genome shotgun (WGS) entry which is preliminary data.</text>
</comment>
<evidence type="ECO:0000256" key="3">
    <source>
        <dbReference type="RuleBase" id="RU000363"/>
    </source>
</evidence>
<dbReference type="SUPFAM" id="SSF51735">
    <property type="entry name" value="NAD(P)-binding Rossmann-fold domains"/>
    <property type="match status" value="2"/>
</dbReference>
<dbReference type="Gene3D" id="3.40.50.720">
    <property type="entry name" value="NAD(P)-binding Rossmann-like Domain"/>
    <property type="match status" value="2"/>
</dbReference>
<reference evidence="4" key="2">
    <citation type="submission" date="2021-08" db="EMBL/GenBank/DDBJ databases">
        <authorList>
            <person name="Eriksson T."/>
        </authorList>
    </citation>
    <scope>NUCLEOTIDE SEQUENCE</scope>
    <source>
        <strain evidence="4">Stoneville</strain>
        <tissue evidence="4">Whole head</tissue>
    </source>
</reference>
<dbReference type="PANTHER" id="PTHR43115">
    <property type="entry name" value="DEHYDROGENASE/REDUCTASE SDR FAMILY MEMBER 11"/>
    <property type="match status" value="1"/>
</dbReference>
<comment type="similarity">
    <text evidence="1 3">Belongs to the short-chain dehydrogenases/reductases (SDR) family.</text>
</comment>
<dbReference type="Pfam" id="PF00106">
    <property type="entry name" value="adh_short"/>
    <property type="match status" value="2"/>
</dbReference>
<proteinExistence type="inferred from homology"/>
<gene>
    <name evidence="4" type="ORF">GEV33_001412</name>
</gene>
<dbReference type="FunFam" id="3.40.50.720:FF:000047">
    <property type="entry name" value="NADP-dependent L-serine/L-allo-threonine dehydrogenase"/>
    <property type="match status" value="1"/>
</dbReference>
<evidence type="ECO:0000313" key="4">
    <source>
        <dbReference type="EMBL" id="KAH0821379.1"/>
    </source>
</evidence>
<evidence type="ECO:0000256" key="2">
    <source>
        <dbReference type="ARBA" id="ARBA00023002"/>
    </source>
</evidence>
<dbReference type="PRINTS" id="PR00080">
    <property type="entry name" value="SDRFAMILY"/>
</dbReference>
<reference evidence="4" key="1">
    <citation type="journal article" date="2020" name="J Insects Food Feed">
        <title>The yellow mealworm (Tenebrio molitor) genome: a resource for the emerging insects as food and feed industry.</title>
        <authorList>
            <person name="Eriksson T."/>
            <person name="Andere A."/>
            <person name="Kelstrup H."/>
            <person name="Emery V."/>
            <person name="Picard C."/>
        </authorList>
    </citation>
    <scope>NUCLEOTIDE SEQUENCE</scope>
    <source>
        <strain evidence="4">Stoneville</strain>
        <tissue evidence="4">Whole head</tissue>
    </source>
</reference>
<organism evidence="4 5">
    <name type="scientific">Tenebrio molitor</name>
    <name type="common">Yellow mealworm beetle</name>
    <dbReference type="NCBI Taxonomy" id="7067"/>
    <lineage>
        <taxon>Eukaryota</taxon>
        <taxon>Metazoa</taxon>
        <taxon>Ecdysozoa</taxon>
        <taxon>Arthropoda</taxon>
        <taxon>Hexapoda</taxon>
        <taxon>Insecta</taxon>
        <taxon>Pterygota</taxon>
        <taxon>Neoptera</taxon>
        <taxon>Endopterygota</taxon>
        <taxon>Coleoptera</taxon>
        <taxon>Polyphaga</taxon>
        <taxon>Cucujiformia</taxon>
        <taxon>Tenebrionidae</taxon>
        <taxon>Tenebrio</taxon>
    </lineage>
</organism>
<evidence type="ECO:0000313" key="5">
    <source>
        <dbReference type="Proteomes" id="UP000719412"/>
    </source>
</evidence>
<dbReference type="InterPro" id="IPR002347">
    <property type="entry name" value="SDR_fam"/>
</dbReference>
<dbReference type="InterPro" id="IPR036291">
    <property type="entry name" value="NAD(P)-bd_dom_sf"/>
</dbReference>
<keyword evidence="2" id="KW-0560">Oxidoreductase</keyword>
<dbReference type="GO" id="GO:0016616">
    <property type="term" value="F:oxidoreductase activity, acting on the CH-OH group of donors, NAD or NADP as acceptor"/>
    <property type="evidence" value="ECO:0007669"/>
    <property type="project" value="UniProtKB-ARBA"/>
</dbReference>
<sequence length="401" mass="43465">MVISMDKWVGKVAIVTGASSGIGKAIAASLVEHGLIVVGTARRSELVEEHAKQLSGKKGKLHGIKADFSKEEDILKTFEWTTKNLGPVHILVNNAGTAKHTNLTEGKTEDWKAVLDLNVLGLCIATREAVKVMKANNISGHIVHINSIFGHSVVNLPNMDVYPASKFAVTALTETLRQELTHLGSKIKVTSISPGLVESELTTLNKTQTPERKAIFQKMPILKSENIADVVVYALSTPEHVQFTMVLSMNRWAGKVAVVTGASSGIGAAIADALVEHGLIVAGVARRVELIEHRSRQRSGKKGKIHAVKADITSEEDILKAFRWIADNLGPVHVLVNNAGYMKEGLLTEGDTQEWKKEFDVNVLALCIATKEAIRYRGTRGPQSAKIECVFRDQVCGDGAH</sequence>
<dbReference type="Proteomes" id="UP000719412">
    <property type="component" value="Unassembled WGS sequence"/>
</dbReference>
<accession>A0A8J6LG39</accession>
<name>A0A8J6LG39_TENMO</name>
<keyword evidence="5" id="KW-1185">Reference proteome</keyword>
<dbReference type="PANTHER" id="PTHR43115:SF4">
    <property type="entry name" value="DEHYDROGENASE_REDUCTASE SDR FAMILY MEMBER 11"/>
    <property type="match status" value="1"/>
</dbReference>
<dbReference type="PRINTS" id="PR00081">
    <property type="entry name" value="GDHRDH"/>
</dbReference>
<dbReference type="AlphaFoldDB" id="A0A8J6LG39"/>
<evidence type="ECO:0008006" key="6">
    <source>
        <dbReference type="Google" id="ProtNLM"/>
    </source>
</evidence>
<dbReference type="EMBL" id="JABDTM020008085">
    <property type="protein sequence ID" value="KAH0821379.1"/>
    <property type="molecule type" value="Genomic_DNA"/>
</dbReference>